<evidence type="ECO:0000256" key="1">
    <source>
        <dbReference type="SAM" id="MobiDB-lite"/>
    </source>
</evidence>
<evidence type="ECO:0000313" key="3">
    <source>
        <dbReference type="Proteomes" id="UP000634136"/>
    </source>
</evidence>
<accession>A0A834WTQ6</accession>
<dbReference type="EMBL" id="JAAIUW010000005">
    <property type="protein sequence ID" value="KAF7832251.1"/>
    <property type="molecule type" value="Genomic_DNA"/>
</dbReference>
<comment type="caution">
    <text evidence="2">The sequence shown here is derived from an EMBL/GenBank/DDBJ whole genome shotgun (WGS) entry which is preliminary data.</text>
</comment>
<reference evidence="2" key="1">
    <citation type="submission" date="2020-09" db="EMBL/GenBank/DDBJ databases">
        <title>Genome-Enabled Discovery of Anthraquinone Biosynthesis in Senna tora.</title>
        <authorList>
            <person name="Kang S.-H."/>
            <person name="Pandey R.P."/>
            <person name="Lee C.-M."/>
            <person name="Sim J.-S."/>
            <person name="Jeong J.-T."/>
            <person name="Choi B.-S."/>
            <person name="Jung M."/>
            <person name="Ginzburg D."/>
            <person name="Zhao K."/>
            <person name="Won S.Y."/>
            <person name="Oh T.-J."/>
            <person name="Yu Y."/>
            <person name="Kim N.-H."/>
            <person name="Lee O.R."/>
            <person name="Lee T.-H."/>
            <person name="Bashyal P."/>
            <person name="Kim T.-S."/>
            <person name="Lee W.-H."/>
            <person name="Kawkins C."/>
            <person name="Kim C.-K."/>
            <person name="Kim J.S."/>
            <person name="Ahn B.O."/>
            <person name="Rhee S.Y."/>
            <person name="Sohng J.K."/>
        </authorList>
    </citation>
    <scope>NUCLEOTIDE SEQUENCE</scope>
    <source>
        <tissue evidence="2">Leaf</tissue>
    </source>
</reference>
<feature type="compositionally biased region" description="Polar residues" evidence="1">
    <location>
        <begin position="13"/>
        <end position="26"/>
    </location>
</feature>
<evidence type="ECO:0000313" key="2">
    <source>
        <dbReference type="EMBL" id="KAF7832251.1"/>
    </source>
</evidence>
<dbReference type="AlphaFoldDB" id="A0A834WTQ6"/>
<keyword evidence="3" id="KW-1185">Reference proteome</keyword>
<feature type="compositionally biased region" description="Polar residues" evidence="1">
    <location>
        <begin position="113"/>
        <end position="127"/>
    </location>
</feature>
<name>A0A834WTQ6_9FABA</name>
<proteinExistence type="predicted"/>
<protein>
    <submittedName>
        <fullName evidence="2">DNA/RNA polymerases superfamily protein</fullName>
    </submittedName>
</protein>
<dbReference type="OrthoDB" id="1306017at2759"/>
<sequence length="231" mass="25039">MPPRRRTLRSVGSDGQNSDEASTQPADQHIRRRGRGRGQGVRGRGRGRGARVRGGRASQTTREIENRCPPRSSALEAAVVTPKVTPNQPEPLVQPVQDEEDGSFSKKLKWGNEGNSLVQDGSTGGSMLQNRAHTLLEAPTSSTKLAASVTRSKSKARGVGLSSFQGSTQPGNNSPFCSTYGKPHSGQCYRDTKTFFKCGQVDHIKKNCPQQQFRSGQDSTQPSHPSLRTMP</sequence>
<gene>
    <name evidence="2" type="ORF">G2W53_014584</name>
</gene>
<feature type="compositionally biased region" description="Polar residues" evidence="1">
    <location>
        <begin position="162"/>
        <end position="177"/>
    </location>
</feature>
<feature type="compositionally biased region" description="Polar residues" evidence="1">
    <location>
        <begin position="208"/>
        <end position="231"/>
    </location>
</feature>
<feature type="region of interest" description="Disordered" evidence="1">
    <location>
        <begin position="158"/>
        <end position="185"/>
    </location>
</feature>
<feature type="compositionally biased region" description="Basic residues" evidence="1">
    <location>
        <begin position="43"/>
        <end position="54"/>
    </location>
</feature>
<dbReference type="Proteomes" id="UP000634136">
    <property type="component" value="Unassembled WGS sequence"/>
</dbReference>
<feature type="region of interest" description="Disordered" evidence="1">
    <location>
        <begin position="207"/>
        <end position="231"/>
    </location>
</feature>
<feature type="region of interest" description="Disordered" evidence="1">
    <location>
        <begin position="1"/>
        <end position="127"/>
    </location>
</feature>
<organism evidence="2 3">
    <name type="scientific">Senna tora</name>
    <dbReference type="NCBI Taxonomy" id="362788"/>
    <lineage>
        <taxon>Eukaryota</taxon>
        <taxon>Viridiplantae</taxon>
        <taxon>Streptophyta</taxon>
        <taxon>Embryophyta</taxon>
        <taxon>Tracheophyta</taxon>
        <taxon>Spermatophyta</taxon>
        <taxon>Magnoliopsida</taxon>
        <taxon>eudicotyledons</taxon>
        <taxon>Gunneridae</taxon>
        <taxon>Pentapetalae</taxon>
        <taxon>rosids</taxon>
        <taxon>fabids</taxon>
        <taxon>Fabales</taxon>
        <taxon>Fabaceae</taxon>
        <taxon>Caesalpinioideae</taxon>
        <taxon>Cassia clade</taxon>
        <taxon>Senna</taxon>
    </lineage>
</organism>